<proteinExistence type="predicted"/>
<keyword evidence="2" id="KW-1185">Reference proteome</keyword>
<sequence>MRTRIRTPPPPTLPRIFGIESESPSEVVSQLEDVDVLIRLPPGAADVTVTTDAAVASRMASPGE</sequence>
<accession>A0ABP8AT34</accession>
<evidence type="ECO:0000313" key="1">
    <source>
        <dbReference type="EMBL" id="GAA4189558.1"/>
    </source>
</evidence>
<evidence type="ECO:0000313" key="2">
    <source>
        <dbReference type="Proteomes" id="UP001501251"/>
    </source>
</evidence>
<dbReference type="EMBL" id="BAABAQ010000004">
    <property type="protein sequence ID" value="GAA4189558.1"/>
    <property type="molecule type" value="Genomic_DNA"/>
</dbReference>
<comment type="caution">
    <text evidence="1">The sequence shown here is derived from an EMBL/GenBank/DDBJ whole genome shotgun (WGS) entry which is preliminary data.</text>
</comment>
<dbReference type="Proteomes" id="UP001501251">
    <property type="component" value="Unassembled WGS sequence"/>
</dbReference>
<reference evidence="2" key="1">
    <citation type="journal article" date="2019" name="Int. J. Syst. Evol. Microbiol.">
        <title>The Global Catalogue of Microorganisms (GCM) 10K type strain sequencing project: providing services to taxonomists for standard genome sequencing and annotation.</title>
        <authorList>
            <consortium name="The Broad Institute Genomics Platform"/>
            <consortium name="The Broad Institute Genome Sequencing Center for Infectious Disease"/>
            <person name="Wu L."/>
            <person name="Ma J."/>
        </authorList>
    </citation>
    <scope>NUCLEOTIDE SEQUENCE [LARGE SCALE GENOMIC DNA]</scope>
    <source>
        <strain evidence="2">JCM 17388</strain>
    </source>
</reference>
<organism evidence="1 2">
    <name type="scientific">Streptosporangium oxazolinicum</name>
    <dbReference type="NCBI Taxonomy" id="909287"/>
    <lineage>
        <taxon>Bacteria</taxon>
        <taxon>Bacillati</taxon>
        <taxon>Actinomycetota</taxon>
        <taxon>Actinomycetes</taxon>
        <taxon>Streptosporangiales</taxon>
        <taxon>Streptosporangiaceae</taxon>
        <taxon>Streptosporangium</taxon>
    </lineage>
</organism>
<gene>
    <name evidence="1" type="ORF">GCM10022252_26470</name>
</gene>
<protein>
    <submittedName>
        <fullName evidence="1">Uncharacterized protein</fullName>
    </submittedName>
</protein>
<name>A0ABP8AT34_9ACTN</name>